<dbReference type="InterPro" id="IPR007197">
    <property type="entry name" value="rSAM"/>
</dbReference>
<dbReference type="Pfam" id="PF08497">
    <property type="entry name" value="Radical_SAM_N"/>
    <property type="match status" value="1"/>
</dbReference>
<feature type="region of interest" description="Disordered" evidence="7">
    <location>
        <begin position="704"/>
        <end position="772"/>
    </location>
</feature>
<proteinExistence type="inferred from homology"/>
<dbReference type="GO" id="GO:0003824">
    <property type="term" value="F:catalytic activity"/>
    <property type="evidence" value="ECO:0007669"/>
    <property type="project" value="InterPro"/>
</dbReference>
<reference evidence="9 10" key="1">
    <citation type="submission" date="2021-04" db="EMBL/GenBank/DDBJ databases">
        <title>The genome sequence of Ideonella sp. 3Y2.</title>
        <authorList>
            <person name="Liu Y."/>
        </authorList>
    </citation>
    <scope>NUCLEOTIDE SEQUENCE [LARGE SCALE GENOMIC DNA]</scope>
    <source>
        <strain evidence="9 10">3Y2</strain>
    </source>
</reference>
<evidence type="ECO:0000256" key="7">
    <source>
        <dbReference type="SAM" id="MobiDB-lite"/>
    </source>
</evidence>
<dbReference type="GO" id="GO:0005506">
    <property type="term" value="F:iron ion binding"/>
    <property type="evidence" value="ECO:0007669"/>
    <property type="project" value="UniProtKB-UniRule"/>
</dbReference>
<evidence type="ECO:0000256" key="5">
    <source>
        <dbReference type="ARBA" id="ARBA00023014"/>
    </source>
</evidence>
<dbReference type="HAMAP" id="MF_01251">
    <property type="entry name" value="UPF0313"/>
    <property type="match status" value="1"/>
</dbReference>
<evidence type="ECO:0000256" key="2">
    <source>
        <dbReference type="ARBA" id="ARBA00022691"/>
    </source>
</evidence>
<keyword evidence="2 6" id="KW-0949">S-adenosyl-L-methionine</keyword>
<dbReference type="Pfam" id="PF04055">
    <property type="entry name" value="Radical_SAM"/>
    <property type="match status" value="1"/>
</dbReference>
<feature type="binding site" evidence="6">
    <location>
        <position position="419"/>
    </location>
    <ligand>
        <name>[4Fe-4S] cluster</name>
        <dbReference type="ChEBI" id="CHEBI:49883"/>
        <note>4Fe-4S-S-AdoMet</note>
    </ligand>
</feature>
<dbReference type="InterPro" id="IPR023404">
    <property type="entry name" value="rSAM_horseshoe"/>
</dbReference>
<keyword evidence="5 6" id="KW-0411">Iron-sulfur</keyword>
<dbReference type="SUPFAM" id="SSF102114">
    <property type="entry name" value="Radical SAM enzymes"/>
    <property type="match status" value="1"/>
</dbReference>
<dbReference type="Pfam" id="PF11842">
    <property type="entry name" value="DUF3362"/>
    <property type="match status" value="1"/>
</dbReference>
<keyword evidence="10" id="KW-1185">Reference proteome</keyword>
<dbReference type="EMBL" id="JAGQDD010000029">
    <property type="protein sequence ID" value="MBQ0933429.1"/>
    <property type="molecule type" value="Genomic_DNA"/>
</dbReference>
<dbReference type="InterPro" id="IPR058240">
    <property type="entry name" value="rSAM_sf"/>
</dbReference>
<feature type="binding site" evidence="6">
    <location>
        <position position="422"/>
    </location>
    <ligand>
        <name>[4Fe-4S] cluster</name>
        <dbReference type="ChEBI" id="CHEBI:49883"/>
        <note>4Fe-4S-S-AdoMet</note>
    </ligand>
</feature>
<evidence type="ECO:0000259" key="8">
    <source>
        <dbReference type="PROSITE" id="PS51918"/>
    </source>
</evidence>
<comment type="cofactor">
    <cofactor evidence="6">
        <name>[4Fe-4S] cluster</name>
        <dbReference type="ChEBI" id="CHEBI:49883"/>
    </cofactor>
    <text evidence="6">Binds 1 [4Fe-4S] cluster. The cluster is coordinated with 3 cysteines and an exchangeable S-adenosyl-L-methionine.</text>
</comment>
<dbReference type="PROSITE" id="PS01278">
    <property type="entry name" value="MTTASE_RADICAL"/>
    <property type="match status" value="1"/>
</dbReference>
<accession>A0A940YBE0</accession>
<comment type="similarity">
    <text evidence="6">Belongs to the UPF0313 family.</text>
</comment>
<keyword evidence="4 6" id="KW-0408">Iron</keyword>
<dbReference type="PROSITE" id="PS51918">
    <property type="entry name" value="RADICAL_SAM"/>
    <property type="match status" value="1"/>
</dbReference>
<dbReference type="GO" id="GO:0051539">
    <property type="term" value="F:4 iron, 4 sulfur cluster binding"/>
    <property type="evidence" value="ECO:0007669"/>
    <property type="project" value="UniProtKB-KW"/>
</dbReference>
<dbReference type="InterPro" id="IPR022946">
    <property type="entry name" value="UPF0313"/>
</dbReference>
<dbReference type="Proteomes" id="UP000676246">
    <property type="component" value="Unassembled WGS sequence"/>
</dbReference>
<dbReference type="AlphaFoldDB" id="A0A940YBE0"/>
<dbReference type="Gene3D" id="3.80.30.20">
    <property type="entry name" value="tm_1862 like domain"/>
    <property type="match status" value="1"/>
</dbReference>
<dbReference type="SMART" id="SM00729">
    <property type="entry name" value="Elp3"/>
    <property type="match status" value="1"/>
</dbReference>
<dbReference type="InterPro" id="IPR024560">
    <property type="entry name" value="UPF0313_C"/>
</dbReference>
<comment type="caution">
    <text evidence="9">The sequence shown here is derived from an EMBL/GenBank/DDBJ whole genome shotgun (WGS) entry which is preliminary data.</text>
</comment>
<dbReference type="PANTHER" id="PTHR32331:SF0">
    <property type="entry name" value="UPF0313 PROTEIN YGIQ"/>
    <property type="match status" value="1"/>
</dbReference>
<feature type="domain" description="Radical SAM core" evidence="8">
    <location>
        <begin position="401"/>
        <end position="669"/>
    </location>
</feature>
<protein>
    <submittedName>
        <fullName evidence="9">YgiQ family radical SAM protein</fullName>
    </submittedName>
</protein>
<feature type="compositionally biased region" description="Low complexity" evidence="7">
    <location>
        <begin position="727"/>
        <end position="738"/>
    </location>
</feature>
<evidence type="ECO:0000256" key="6">
    <source>
        <dbReference type="HAMAP-Rule" id="MF_01251"/>
    </source>
</evidence>
<dbReference type="SFLD" id="SFLDS00029">
    <property type="entry name" value="Radical_SAM"/>
    <property type="match status" value="1"/>
</dbReference>
<dbReference type="InterPro" id="IPR006638">
    <property type="entry name" value="Elp3/MiaA/NifB-like_rSAM"/>
</dbReference>
<feature type="binding site" evidence="6">
    <location>
        <position position="415"/>
    </location>
    <ligand>
        <name>[4Fe-4S] cluster</name>
        <dbReference type="ChEBI" id="CHEBI:49883"/>
        <note>4Fe-4S-S-AdoMet</note>
    </ligand>
</feature>
<dbReference type="PANTHER" id="PTHR32331">
    <property type="entry name" value="UPF0313 PROTEIN YGIQ"/>
    <property type="match status" value="1"/>
</dbReference>
<evidence type="ECO:0000313" key="10">
    <source>
        <dbReference type="Proteomes" id="UP000676246"/>
    </source>
</evidence>
<keyword evidence="1 6" id="KW-0004">4Fe-4S</keyword>
<evidence type="ECO:0000313" key="9">
    <source>
        <dbReference type="EMBL" id="MBQ0933429.1"/>
    </source>
</evidence>
<sequence>MTVTTTSAAPARPKALTAYRPFWAKRFGPAPFLPMSRQEMAALGWDSCDIIIVTGDAYVDHPSFGMAVIGRTLEAQGFRVGIIAQPDWHSAEPFAALGRPNLFFGVAAGNMDSMINHYTADRKIRSDDAYTPGGVAGKRPDRATLVYTQRCREAFKDVPVVIGGIEASLRRIAHYDYWSDKVRRSILVDSKADLLVYGNAERAITEIAHRLAQKKPIDSITDVRGTAFLRKPDDPALAGWFEIDSTEVDTPGHVDALLSPYAEVDTTPGAACAEGAAEPAAEQPVRLVRRALEHQGARAITTPRDHTVIRIPAYEQVKSDPVLYAHASRVLHLETNPGNARALVQRHGEGHIARDLWVNPPPIPLSTPEMDHVFDLPYARAPHPSYADAQGSHDGATKIPAWEMIRFSVNIMRGCFGGCSFCSITEHEGRIIQSRSEDSVIREIEDMRDKVKGFTGVVSDLGGPTANMYRLGCKSPEIEAACRKPSCVYPGICSNLKTDHGPLIKMYRRARSLKGVKKILIGSGLRYDLAVQSPEYVKELVTHHVGGYLKIAPEHTEDGPLSKMMKPGIGTYDRFKAMFEQANAEAGKQQFLIPYFIAAHPGTRDEDMMNLALWLKRNGFRADQVQTFYPSPMATATAMYHTGLNTLRGIHRDSRAEKVDIVKGDRRRRLHKAFLRYHDPANWPLLREALKDMGRADLIGNGKHQLVPTWQPREDAGYQSPRRSNSTPTKAAAPAAAPKKGRVLTQHTGLPPRETGARPAPRKPQRPGGPKR</sequence>
<name>A0A940YBE0_9BURK</name>
<evidence type="ECO:0000256" key="4">
    <source>
        <dbReference type="ARBA" id="ARBA00023004"/>
    </source>
</evidence>
<dbReference type="InterPro" id="IPR013704">
    <property type="entry name" value="UPF0313_N"/>
</dbReference>
<dbReference type="InterPro" id="IPR020612">
    <property type="entry name" value="Methylthiotransferase_CS"/>
</dbReference>
<feature type="compositionally biased region" description="Basic residues" evidence="7">
    <location>
        <begin position="760"/>
        <end position="772"/>
    </location>
</feature>
<evidence type="ECO:0000256" key="3">
    <source>
        <dbReference type="ARBA" id="ARBA00022723"/>
    </source>
</evidence>
<dbReference type="SFLD" id="SFLDG01069">
    <property type="entry name" value="UPF0313"/>
    <property type="match status" value="1"/>
</dbReference>
<organism evidence="9 10">
    <name type="scientific">Ideonella alba</name>
    <dbReference type="NCBI Taxonomy" id="2824118"/>
    <lineage>
        <taxon>Bacteria</taxon>
        <taxon>Pseudomonadati</taxon>
        <taxon>Pseudomonadota</taxon>
        <taxon>Betaproteobacteria</taxon>
        <taxon>Burkholderiales</taxon>
        <taxon>Sphaerotilaceae</taxon>
        <taxon>Ideonella</taxon>
    </lineage>
</organism>
<evidence type="ECO:0000256" key="1">
    <source>
        <dbReference type="ARBA" id="ARBA00022485"/>
    </source>
</evidence>
<keyword evidence="3 6" id="KW-0479">Metal-binding</keyword>
<gene>
    <name evidence="9" type="ORF">KAK03_23385</name>
</gene>
<dbReference type="SFLD" id="SFLDG01082">
    <property type="entry name" value="B12-binding_domain_containing"/>
    <property type="match status" value="1"/>
</dbReference>
<dbReference type="NCBIfam" id="TIGR03904">
    <property type="entry name" value="SAM_YgiQ"/>
    <property type="match status" value="1"/>
</dbReference>